<feature type="transmembrane region" description="Helical" evidence="1">
    <location>
        <begin position="314"/>
        <end position="333"/>
    </location>
</feature>
<feature type="transmembrane region" description="Helical" evidence="1">
    <location>
        <begin position="236"/>
        <end position="257"/>
    </location>
</feature>
<evidence type="ECO:0000256" key="1">
    <source>
        <dbReference type="SAM" id="Phobius"/>
    </source>
</evidence>
<keyword evidence="1" id="KW-0812">Transmembrane</keyword>
<accession>A0A3D9ZK24</accession>
<name>A0A3D9ZK24_9ACTN</name>
<evidence type="ECO:0000313" key="3">
    <source>
        <dbReference type="Proteomes" id="UP000256913"/>
    </source>
</evidence>
<dbReference type="Proteomes" id="UP000256913">
    <property type="component" value="Unassembled WGS sequence"/>
</dbReference>
<protein>
    <submittedName>
        <fullName evidence="2">Uncharacterized protein</fullName>
    </submittedName>
</protein>
<gene>
    <name evidence="2" type="ORF">DFJ67_2825</name>
</gene>
<reference evidence="2 3" key="1">
    <citation type="submission" date="2018-08" db="EMBL/GenBank/DDBJ databases">
        <title>Sequencing the genomes of 1000 actinobacteria strains.</title>
        <authorList>
            <person name="Klenk H.-P."/>
        </authorList>
    </citation>
    <scope>NUCLEOTIDE SEQUENCE [LARGE SCALE GENOMIC DNA]</scope>
    <source>
        <strain evidence="2 3">DSM 44099</strain>
    </source>
</reference>
<feature type="transmembrane region" description="Helical" evidence="1">
    <location>
        <begin position="398"/>
        <end position="421"/>
    </location>
</feature>
<proteinExistence type="predicted"/>
<sequence>MSPLERRYRRLLLAFPRAYRRERGEEMLTTLLDGAPTDRARPPAAEAWELLRVGLRMRFGPPRGRVYGAVAIVAAITIGYAGLSAVARQTADSGRDTMSAALSLLPDSMVMGRADRMLTTFGGPTEVEATYPARAEALDSVATGLRERAVADGWEAGPILPGHRFTLDRAGERLVVSVVAGDPGPGVGAAFQVRYPWPAQALPVGVAVLLLGGLTGWLVAAWVLRRFRSRPPVAQLGLALIGLPSLLFVIAGGVATAAAVRSQAVQVGFAGPLTERLGLLGLAATLVLALALPAERAAATPSPRTDPVRLGARLVMAAHLAFGLAIATVLVTFTGRMLTTGADRATMLSGAQDPKELLPLPVFVPVALLYYTGVILSPLLLTVSVPLLVTGRRRVGPLAWHVLLVAAVSAVALPALLLTPYGGDAARWWLD</sequence>
<feature type="transmembrane region" description="Helical" evidence="1">
    <location>
        <begin position="201"/>
        <end position="224"/>
    </location>
</feature>
<comment type="caution">
    <text evidence="2">The sequence shown here is derived from an EMBL/GenBank/DDBJ whole genome shotgun (WGS) entry which is preliminary data.</text>
</comment>
<keyword evidence="3" id="KW-1185">Reference proteome</keyword>
<dbReference type="EMBL" id="QUMQ01000001">
    <property type="protein sequence ID" value="REF96832.1"/>
    <property type="molecule type" value="Genomic_DNA"/>
</dbReference>
<keyword evidence="1" id="KW-0472">Membrane</keyword>
<feature type="transmembrane region" description="Helical" evidence="1">
    <location>
        <begin position="277"/>
        <end position="294"/>
    </location>
</feature>
<organism evidence="2 3">
    <name type="scientific">Asanoa ferruginea</name>
    <dbReference type="NCBI Taxonomy" id="53367"/>
    <lineage>
        <taxon>Bacteria</taxon>
        <taxon>Bacillati</taxon>
        <taxon>Actinomycetota</taxon>
        <taxon>Actinomycetes</taxon>
        <taxon>Micromonosporales</taxon>
        <taxon>Micromonosporaceae</taxon>
        <taxon>Asanoa</taxon>
    </lineage>
</organism>
<feature type="transmembrane region" description="Helical" evidence="1">
    <location>
        <begin position="66"/>
        <end position="87"/>
    </location>
</feature>
<keyword evidence="1" id="KW-1133">Transmembrane helix</keyword>
<evidence type="ECO:0000313" key="2">
    <source>
        <dbReference type="EMBL" id="REF96832.1"/>
    </source>
</evidence>
<dbReference type="AlphaFoldDB" id="A0A3D9ZK24"/>
<dbReference type="OrthoDB" id="3354753at2"/>
<feature type="transmembrane region" description="Helical" evidence="1">
    <location>
        <begin position="368"/>
        <end position="389"/>
    </location>
</feature>
<dbReference type="RefSeq" id="WP_116068278.1">
    <property type="nucleotide sequence ID" value="NZ_BONB01000043.1"/>
</dbReference>